<evidence type="ECO:0000256" key="6">
    <source>
        <dbReference type="ARBA" id="ARBA00022801"/>
    </source>
</evidence>
<dbReference type="InterPro" id="IPR036396">
    <property type="entry name" value="Cyt_P450_sf"/>
</dbReference>
<evidence type="ECO:0000256" key="3">
    <source>
        <dbReference type="ARBA" id="ARBA00022617"/>
    </source>
</evidence>
<dbReference type="STRING" id="321614.Q0UIM9"/>
<evidence type="ECO:0000256" key="4">
    <source>
        <dbReference type="ARBA" id="ARBA00022722"/>
    </source>
</evidence>
<organism evidence="12 13">
    <name type="scientific">Phaeosphaeria nodorum (strain SN15 / ATCC MYA-4574 / FGSC 10173)</name>
    <name type="common">Glume blotch fungus</name>
    <name type="synonym">Parastagonospora nodorum</name>
    <dbReference type="NCBI Taxonomy" id="321614"/>
    <lineage>
        <taxon>Eukaryota</taxon>
        <taxon>Fungi</taxon>
        <taxon>Dikarya</taxon>
        <taxon>Ascomycota</taxon>
        <taxon>Pezizomycotina</taxon>
        <taxon>Dothideomycetes</taxon>
        <taxon>Pleosporomycetidae</taxon>
        <taxon>Pleosporales</taxon>
        <taxon>Pleosporineae</taxon>
        <taxon>Phaeosphaeriaceae</taxon>
        <taxon>Parastagonospora</taxon>
    </lineage>
</organism>
<dbReference type="SMART" id="SM00479">
    <property type="entry name" value="EXOIII"/>
    <property type="match status" value="1"/>
</dbReference>
<dbReference type="InterPro" id="IPR013520">
    <property type="entry name" value="Ribonucl_H"/>
</dbReference>
<evidence type="ECO:0000256" key="1">
    <source>
        <dbReference type="ARBA" id="ARBA00001971"/>
    </source>
</evidence>
<keyword evidence="10" id="KW-0503">Monooxygenase</keyword>
<dbReference type="GO" id="GO:0003676">
    <property type="term" value="F:nucleic acid binding"/>
    <property type="evidence" value="ECO:0007669"/>
    <property type="project" value="InterPro"/>
</dbReference>
<dbReference type="GO" id="GO:0016712">
    <property type="term" value="F:oxidoreductase activity, acting on paired donors, with incorporation or reduction of molecular oxygen, reduced flavin or flavoprotein as one donor, and incorporation of one atom of oxygen"/>
    <property type="evidence" value="ECO:0007669"/>
    <property type="project" value="InterPro"/>
</dbReference>
<dbReference type="InterPro" id="IPR022894">
    <property type="entry name" value="Oligoribonuclease"/>
</dbReference>
<keyword evidence="5" id="KW-0479">Metal-binding</keyword>
<evidence type="ECO:0000256" key="8">
    <source>
        <dbReference type="ARBA" id="ARBA00023002"/>
    </source>
</evidence>
<dbReference type="SUPFAM" id="SSF48264">
    <property type="entry name" value="Cytochrome P450"/>
    <property type="match status" value="1"/>
</dbReference>
<dbReference type="InterPro" id="IPR001128">
    <property type="entry name" value="Cyt_P450"/>
</dbReference>
<gene>
    <name evidence="12" type="ORF">SNOG_08385</name>
</gene>
<dbReference type="InParanoid" id="Q0UIM9"/>
<comment type="cofactor">
    <cofactor evidence="1">
        <name>heme</name>
        <dbReference type="ChEBI" id="CHEBI:30413"/>
    </cofactor>
</comment>
<evidence type="ECO:0000259" key="11">
    <source>
        <dbReference type="SMART" id="SM00479"/>
    </source>
</evidence>
<dbReference type="VEuPathDB" id="FungiDB:JI435_305910"/>
<dbReference type="SUPFAM" id="SSF53098">
    <property type="entry name" value="Ribonuclease H-like"/>
    <property type="match status" value="1"/>
</dbReference>
<protein>
    <recommendedName>
        <fullName evidence="11">Exonuclease domain-containing protein</fullName>
    </recommendedName>
</protein>
<evidence type="ECO:0000256" key="5">
    <source>
        <dbReference type="ARBA" id="ARBA00022723"/>
    </source>
</evidence>
<dbReference type="PRINTS" id="PR00464">
    <property type="entry name" value="EP450II"/>
</dbReference>
<keyword evidence="7" id="KW-0269">Exonuclease</keyword>
<dbReference type="NCBIfam" id="NF003765">
    <property type="entry name" value="PRK05359.1"/>
    <property type="match status" value="1"/>
</dbReference>
<reference evidence="13" key="1">
    <citation type="journal article" date="2007" name="Plant Cell">
        <title>Dothideomycete-plant interactions illuminated by genome sequencing and EST analysis of the wheat pathogen Stagonospora nodorum.</title>
        <authorList>
            <person name="Hane J.K."/>
            <person name="Lowe R.G."/>
            <person name="Solomon P.S."/>
            <person name="Tan K.C."/>
            <person name="Schoch C.L."/>
            <person name="Spatafora J.W."/>
            <person name="Crous P.W."/>
            <person name="Kodira C."/>
            <person name="Birren B.W."/>
            <person name="Galagan J.E."/>
            <person name="Torriani S.F."/>
            <person name="McDonald B.A."/>
            <person name="Oliver R.P."/>
        </authorList>
    </citation>
    <scope>NUCLEOTIDE SEQUENCE [LARGE SCALE GENOMIC DNA]</scope>
    <source>
        <strain evidence="13">SN15 / ATCC MYA-4574 / FGSC 10173</strain>
    </source>
</reference>
<keyword evidence="3" id="KW-0349">Heme</keyword>
<dbReference type="Pfam" id="PF00067">
    <property type="entry name" value="p450"/>
    <property type="match status" value="1"/>
</dbReference>
<dbReference type="InterPro" id="IPR002402">
    <property type="entry name" value="Cyt_P450_E_grp-II"/>
</dbReference>
<dbReference type="GO" id="GO:0020037">
    <property type="term" value="F:heme binding"/>
    <property type="evidence" value="ECO:0007669"/>
    <property type="project" value="InterPro"/>
</dbReference>
<keyword evidence="8" id="KW-0560">Oxidoreductase</keyword>
<dbReference type="Proteomes" id="UP000001055">
    <property type="component" value="Unassembled WGS sequence"/>
</dbReference>
<name>Q0UIM9_PHANO</name>
<dbReference type="GO" id="GO:0005506">
    <property type="term" value="F:iron ion binding"/>
    <property type="evidence" value="ECO:0007669"/>
    <property type="project" value="InterPro"/>
</dbReference>
<dbReference type="PANTHER" id="PTHR24287:SF17">
    <property type="entry name" value="P450, PUTATIVE (EUROFUNG)-RELATED"/>
    <property type="match status" value="1"/>
</dbReference>
<dbReference type="AlphaFoldDB" id="Q0UIM9"/>
<evidence type="ECO:0000256" key="2">
    <source>
        <dbReference type="ARBA" id="ARBA00010617"/>
    </source>
</evidence>
<keyword evidence="9" id="KW-0408">Iron</keyword>
<keyword evidence="4" id="KW-0540">Nuclease</keyword>
<evidence type="ECO:0000313" key="13">
    <source>
        <dbReference type="Proteomes" id="UP000001055"/>
    </source>
</evidence>
<dbReference type="InterPro" id="IPR002974">
    <property type="entry name" value="Cyt_P450_E_CYP52_ascomycetes"/>
</dbReference>
<accession>Q0UIM9</accession>
<dbReference type="InterPro" id="IPR012337">
    <property type="entry name" value="RNaseH-like_sf"/>
</dbReference>
<evidence type="ECO:0000256" key="9">
    <source>
        <dbReference type="ARBA" id="ARBA00023004"/>
    </source>
</evidence>
<dbReference type="InterPro" id="IPR047146">
    <property type="entry name" value="Cyt_P450_E_CYP52_fungi"/>
</dbReference>
<dbReference type="PRINTS" id="PR01239">
    <property type="entry name" value="EP450IICYP52"/>
</dbReference>
<dbReference type="RefSeq" id="XP_001798699.1">
    <property type="nucleotide sequence ID" value="XM_001798647.1"/>
</dbReference>
<proteinExistence type="inferred from homology"/>
<dbReference type="PANTHER" id="PTHR24287">
    <property type="entry name" value="P450, PUTATIVE (EUROFUNG)-RELATED"/>
    <property type="match status" value="1"/>
</dbReference>
<dbReference type="GO" id="GO:0000175">
    <property type="term" value="F:3'-5'-RNA exonuclease activity"/>
    <property type="evidence" value="ECO:0007669"/>
    <property type="project" value="InterPro"/>
</dbReference>
<dbReference type="InterPro" id="IPR036397">
    <property type="entry name" value="RNaseH_sf"/>
</dbReference>
<evidence type="ECO:0000256" key="10">
    <source>
        <dbReference type="ARBA" id="ARBA00023033"/>
    </source>
</evidence>
<evidence type="ECO:0000256" key="7">
    <source>
        <dbReference type="ARBA" id="ARBA00022839"/>
    </source>
</evidence>
<dbReference type="Gene3D" id="1.10.630.10">
    <property type="entry name" value="Cytochrome P450"/>
    <property type="match status" value="1"/>
</dbReference>
<comment type="similarity">
    <text evidence="2">Belongs to the cytochrome P450 family.</text>
</comment>
<feature type="domain" description="Exonuclease" evidence="11">
    <location>
        <begin position="4"/>
        <end position="160"/>
    </location>
</feature>
<dbReference type="GeneID" id="5975597"/>
<dbReference type="KEGG" id="pno:SNOG_08385"/>
<dbReference type="CDD" id="cd06135">
    <property type="entry name" value="Orn"/>
    <property type="match status" value="1"/>
</dbReference>
<dbReference type="eggNOG" id="KOG0157">
    <property type="taxonomic scope" value="Eukaryota"/>
</dbReference>
<dbReference type="eggNOG" id="KOG3242">
    <property type="taxonomic scope" value="Eukaryota"/>
</dbReference>
<dbReference type="HOGENOM" id="CLU_577594_0_0_1"/>
<dbReference type="Pfam" id="PF00929">
    <property type="entry name" value="RNase_T"/>
    <property type="match status" value="1"/>
</dbReference>
<keyword evidence="6" id="KW-0378">Hydrolase</keyword>
<evidence type="ECO:0000313" key="12">
    <source>
        <dbReference type="EMBL" id="EAT84661.2"/>
    </source>
</evidence>
<dbReference type="Gene3D" id="3.30.420.10">
    <property type="entry name" value="Ribonuclease H-like superfamily/Ribonuclease H"/>
    <property type="match status" value="1"/>
</dbReference>
<dbReference type="GO" id="GO:0004497">
    <property type="term" value="F:monooxygenase activity"/>
    <property type="evidence" value="ECO:0000318"/>
    <property type="project" value="GO_Central"/>
</dbReference>
<sequence length="473" mass="53850">MSLAAFVTDADMNLLDESGYEAVIHHSREQLDRMGEWCTSHHGDSGLSQDCLDSTTTAEQAAEGLLEYIKKYVPERRTGLLAGNSVHADKSFLVKQPYKVVTDHLHYRLLDVSSIKEAARRWAPKDVLKKIPRKQMLHEARADILESIEEPVASSLNKDPFLGLDALFTGLRYIREHKILELTCELFRDHGNTWTVKEFHHNAIVTIESENIKTILSLKFQDYGIAFRLAPFQPLLGEGIFDTDGERWASSRALVRPSFTREQIADLASLEDLIQDLFVLLPRDGRTVVDLQDAFFRYTLDSATEFLFGQAVGSLKGHSSDQKFAQAFKYAQEAIITRGALGPLSMFWRDRKANECNRICRDFARQFVDDAIHMSQSMKQDEAQNEPGKRKRVIFSYELASRTNDPERILDEVMNLLVAGRDTTASLLGNLFFMLAKNPAIWDRLRSEVAVLEGRTPTYEDLHKLKYVKCCVK</sequence>
<dbReference type="EMBL" id="CH445336">
    <property type="protein sequence ID" value="EAT84661.2"/>
    <property type="molecule type" value="Genomic_DNA"/>
</dbReference>